<reference evidence="3 4" key="1">
    <citation type="submission" date="2019-02" db="EMBL/GenBank/DDBJ databases">
        <title>Draft Genome Sequences of Six Type Strains of the Genus Massilia.</title>
        <authorList>
            <person name="Miess H."/>
            <person name="Frediansyhah A."/>
            <person name="Gross H."/>
        </authorList>
    </citation>
    <scope>NUCLEOTIDE SEQUENCE [LARGE SCALE GENOMIC DNA]</scope>
    <source>
        <strain evidence="3 4">DSM 17473</strain>
    </source>
</reference>
<dbReference type="KEGG" id="plue:EWM63_05830"/>
<name>A0A4P6KU01_9BURK</name>
<dbReference type="AlphaFoldDB" id="A0A4P6KU01"/>
<evidence type="ECO:0000256" key="2">
    <source>
        <dbReference type="SAM" id="SignalP"/>
    </source>
</evidence>
<feature type="region of interest" description="Disordered" evidence="1">
    <location>
        <begin position="125"/>
        <end position="151"/>
    </location>
</feature>
<organism evidence="3 4">
    <name type="scientific">Pseudoduganella lutea</name>
    <dbReference type="NCBI Taxonomy" id="321985"/>
    <lineage>
        <taxon>Bacteria</taxon>
        <taxon>Pseudomonadati</taxon>
        <taxon>Pseudomonadota</taxon>
        <taxon>Betaproteobacteria</taxon>
        <taxon>Burkholderiales</taxon>
        <taxon>Oxalobacteraceae</taxon>
        <taxon>Telluria group</taxon>
        <taxon>Pseudoduganella</taxon>
    </lineage>
</organism>
<feature type="signal peptide" evidence="2">
    <location>
        <begin position="1"/>
        <end position="27"/>
    </location>
</feature>
<gene>
    <name evidence="3" type="ORF">EWM63_05830</name>
</gene>
<keyword evidence="4" id="KW-1185">Reference proteome</keyword>
<evidence type="ECO:0000313" key="3">
    <source>
        <dbReference type="EMBL" id="QBE62551.1"/>
    </source>
</evidence>
<feature type="chain" id="PRO_5020470332" description="DUF3761 domain-containing protein" evidence="2">
    <location>
        <begin position="28"/>
        <end position="190"/>
    </location>
</feature>
<dbReference type="RefSeq" id="WP_130185686.1">
    <property type="nucleotide sequence ID" value="NZ_CP035913.1"/>
</dbReference>
<feature type="region of interest" description="Disordered" evidence="1">
    <location>
        <begin position="62"/>
        <end position="102"/>
    </location>
</feature>
<evidence type="ECO:0000256" key="1">
    <source>
        <dbReference type="SAM" id="MobiDB-lite"/>
    </source>
</evidence>
<evidence type="ECO:0008006" key="5">
    <source>
        <dbReference type="Google" id="ProtNLM"/>
    </source>
</evidence>
<feature type="compositionally biased region" description="Low complexity" evidence="1">
    <location>
        <begin position="137"/>
        <end position="150"/>
    </location>
</feature>
<evidence type="ECO:0000313" key="4">
    <source>
        <dbReference type="Proteomes" id="UP000290637"/>
    </source>
</evidence>
<feature type="compositionally biased region" description="Pro residues" evidence="1">
    <location>
        <begin position="125"/>
        <end position="136"/>
    </location>
</feature>
<dbReference type="EMBL" id="CP035913">
    <property type="protein sequence ID" value="QBE62551.1"/>
    <property type="molecule type" value="Genomic_DNA"/>
</dbReference>
<proteinExistence type="predicted"/>
<accession>A0A4P6KU01</accession>
<protein>
    <recommendedName>
        <fullName evidence="5">DUF3761 domain-containing protein</fullName>
    </recommendedName>
</protein>
<dbReference type="OrthoDB" id="8756280at2"/>
<sequence>MPPCRSIVLATALATFMASLLPALALARQDATADREAYAKLPVCRLGADGRSLEIEPCRTAPAQRPMPRRPVPQQDYRGTHIGIPDTTPEVTPDTRPVLPSATLEPRAPYPAAPVAPVPPAVNPAPRSPYASPPPGTYAAPTPTRPSPTTCVGSTCRDAAGNTFQGGGTGVTRGPAGRHCTTTGGFVRCM</sequence>
<dbReference type="Proteomes" id="UP000290637">
    <property type="component" value="Chromosome"/>
</dbReference>
<keyword evidence="2" id="KW-0732">Signal</keyword>